<evidence type="ECO:0000313" key="4">
    <source>
        <dbReference type="Proteomes" id="UP000325372"/>
    </source>
</evidence>
<accession>A0A5N0T5H4</accession>
<feature type="domain" description="Uncharacterized protein YyaB-like PH" evidence="2">
    <location>
        <begin position="84"/>
        <end position="152"/>
    </location>
</feature>
<keyword evidence="4" id="KW-1185">Reference proteome</keyword>
<keyword evidence="1" id="KW-0812">Transmembrane</keyword>
<dbReference type="Pfam" id="PF06713">
    <property type="entry name" value="bPH_4"/>
    <property type="match status" value="1"/>
</dbReference>
<feature type="transmembrane region" description="Helical" evidence="1">
    <location>
        <begin position="34"/>
        <end position="53"/>
    </location>
</feature>
<comment type="caution">
    <text evidence="3">The sequence shown here is derived from an EMBL/GenBank/DDBJ whole genome shotgun (WGS) entry which is preliminary data.</text>
</comment>
<proteinExistence type="predicted"/>
<gene>
    <name evidence="3" type="ORF">F3N42_13280</name>
</gene>
<name>A0A5N0T5H4_9GAMM</name>
<sequence length="160" mass="17305">MLDCRCINSTWSSSMARTDRPGSRSQVFRSAVDSWYYIVTFGAPLLVIVIAYLEAGFRSFGEALVVLGVVLIAALIPLWLLLSTRYTVQGDELRVRSGPVSKTIAISGIRSVEPSRSILSAPALSLKRLKVAYDGGQVLVSPADRDGFIRAIGFGPEGRA</sequence>
<keyword evidence="1" id="KW-0472">Membrane</keyword>
<reference evidence="3 4" key="1">
    <citation type="submission" date="2019-09" db="EMBL/GenBank/DDBJ databases">
        <title>Wenzhouxiangella sp. Genome sequencing and assembly.</title>
        <authorList>
            <person name="Zhang R."/>
        </authorList>
    </citation>
    <scope>NUCLEOTIDE SEQUENCE [LARGE SCALE GENOMIC DNA]</scope>
    <source>
        <strain evidence="3 4">W260</strain>
    </source>
</reference>
<keyword evidence="1" id="KW-1133">Transmembrane helix</keyword>
<dbReference type="InterPro" id="IPR009589">
    <property type="entry name" value="PH_YyaB-like"/>
</dbReference>
<feature type="transmembrane region" description="Helical" evidence="1">
    <location>
        <begin position="60"/>
        <end position="82"/>
    </location>
</feature>
<evidence type="ECO:0000259" key="2">
    <source>
        <dbReference type="Pfam" id="PF06713"/>
    </source>
</evidence>
<dbReference type="EMBL" id="VYXP01000008">
    <property type="protein sequence ID" value="KAA9130305.1"/>
    <property type="molecule type" value="Genomic_DNA"/>
</dbReference>
<dbReference type="AlphaFoldDB" id="A0A5N0T5H4"/>
<organism evidence="3 4">
    <name type="scientific">Marinihelvus fidelis</name>
    <dbReference type="NCBI Taxonomy" id="2613842"/>
    <lineage>
        <taxon>Bacteria</taxon>
        <taxon>Pseudomonadati</taxon>
        <taxon>Pseudomonadota</taxon>
        <taxon>Gammaproteobacteria</taxon>
        <taxon>Chromatiales</taxon>
        <taxon>Wenzhouxiangellaceae</taxon>
        <taxon>Marinihelvus</taxon>
    </lineage>
</organism>
<evidence type="ECO:0000313" key="3">
    <source>
        <dbReference type="EMBL" id="KAA9130305.1"/>
    </source>
</evidence>
<dbReference type="GO" id="GO:0030153">
    <property type="term" value="P:bacteriocin immunity"/>
    <property type="evidence" value="ECO:0007669"/>
    <property type="project" value="InterPro"/>
</dbReference>
<protein>
    <submittedName>
        <fullName evidence="3">PH domain-containing protein</fullName>
    </submittedName>
</protein>
<dbReference type="Proteomes" id="UP000325372">
    <property type="component" value="Unassembled WGS sequence"/>
</dbReference>
<evidence type="ECO:0000256" key="1">
    <source>
        <dbReference type="SAM" id="Phobius"/>
    </source>
</evidence>